<dbReference type="InterPro" id="IPR010400">
    <property type="entry name" value="PITH_dom"/>
</dbReference>
<organism evidence="3 4">
    <name type="scientific">Kingdonia uniflora</name>
    <dbReference type="NCBI Taxonomy" id="39325"/>
    <lineage>
        <taxon>Eukaryota</taxon>
        <taxon>Viridiplantae</taxon>
        <taxon>Streptophyta</taxon>
        <taxon>Embryophyta</taxon>
        <taxon>Tracheophyta</taxon>
        <taxon>Spermatophyta</taxon>
        <taxon>Magnoliopsida</taxon>
        <taxon>Ranunculales</taxon>
        <taxon>Circaeasteraceae</taxon>
        <taxon>Kingdonia</taxon>
    </lineage>
</organism>
<evidence type="ECO:0000259" key="2">
    <source>
        <dbReference type="PROSITE" id="PS51532"/>
    </source>
</evidence>
<dbReference type="EMBL" id="JACGCM010002722">
    <property type="protein sequence ID" value="KAF6136380.1"/>
    <property type="molecule type" value="Genomic_DNA"/>
</dbReference>
<evidence type="ECO:0000313" key="4">
    <source>
        <dbReference type="Proteomes" id="UP000541444"/>
    </source>
</evidence>
<gene>
    <name evidence="3" type="ORF">GIB67_028070</name>
</gene>
<comment type="similarity">
    <text evidence="1">Belongs to the PITHD1 family.</text>
</comment>
<dbReference type="AlphaFoldDB" id="A0A7J7L164"/>
<dbReference type="PANTHER" id="PTHR12175">
    <property type="entry name" value="AD039 HT014 THIOREDOXIN FAMILY TRP26"/>
    <property type="match status" value="1"/>
</dbReference>
<evidence type="ECO:0000313" key="3">
    <source>
        <dbReference type="EMBL" id="KAF6136380.1"/>
    </source>
</evidence>
<reference evidence="3 4" key="1">
    <citation type="journal article" date="2020" name="IScience">
        <title>Genome Sequencing of the Endangered Kingdonia uniflora (Circaeasteraceae, Ranunculales) Reveals Potential Mechanisms of Evolutionary Specialization.</title>
        <authorList>
            <person name="Sun Y."/>
            <person name="Deng T."/>
            <person name="Zhang A."/>
            <person name="Moore M.J."/>
            <person name="Landis J.B."/>
            <person name="Lin N."/>
            <person name="Zhang H."/>
            <person name="Zhang X."/>
            <person name="Huang J."/>
            <person name="Zhang X."/>
            <person name="Sun H."/>
            <person name="Wang H."/>
        </authorList>
    </citation>
    <scope>NUCLEOTIDE SEQUENCE [LARGE SCALE GENOMIC DNA]</scope>
    <source>
        <strain evidence="3">TB1705</strain>
        <tissue evidence="3">Leaf</tissue>
    </source>
</reference>
<dbReference type="Gene3D" id="2.60.120.470">
    <property type="entry name" value="PITH domain"/>
    <property type="match status" value="1"/>
</dbReference>
<keyword evidence="4" id="KW-1185">Reference proteome</keyword>
<name>A0A7J7L164_9MAGN</name>
<dbReference type="SUPFAM" id="SSF49785">
    <property type="entry name" value="Galactose-binding domain-like"/>
    <property type="match status" value="1"/>
</dbReference>
<evidence type="ECO:0000256" key="1">
    <source>
        <dbReference type="ARBA" id="ARBA00025788"/>
    </source>
</evidence>
<dbReference type="InterPro" id="IPR008979">
    <property type="entry name" value="Galactose-bd-like_sf"/>
</dbReference>
<dbReference type="GO" id="GO:0005737">
    <property type="term" value="C:cytoplasm"/>
    <property type="evidence" value="ECO:0007669"/>
    <property type="project" value="UniProtKB-ARBA"/>
</dbReference>
<proteinExistence type="inferred from homology"/>
<feature type="domain" description="PITH" evidence="2">
    <location>
        <begin position="1"/>
        <end position="97"/>
    </location>
</feature>
<dbReference type="PANTHER" id="PTHR12175:SF1">
    <property type="entry name" value="PITH DOMAIN-CONTAINING PROTEIN 1"/>
    <property type="match status" value="1"/>
</dbReference>
<protein>
    <recommendedName>
        <fullName evidence="2">PITH domain-containing protein</fullName>
    </recommendedName>
</protein>
<dbReference type="Pfam" id="PF06201">
    <property type="entry name" value="PITH"/>
    <property type="match status" value="1"/>
</dbReference>
<feature type="non-terminal residue" evidence="3">
    <location>
        <position position="1"/>
    </location>
</feature>
<accession>A0A7J7L164</accession>
<dbReference type="InterPro" id="IPR037047">
    <property type="entry name" value="PITH_dom_sf"/>
</dbReference>
<comment type="caution">
    <text evidence="3">The sequence shown here is derived from an EMBL/GenBank/DDBJ whole genome shotgun (WGS) entry which is preliminary data.</text>
</comment>
<dbReference type="Proteomes" id="UP000541444">
    <property type="component" value="Unassembled WGS sequence"/>
</dbReference>
<sequence>ANIRHPRILHSQSLDELMDEIPTFVISTLPEGLDKGNWKSNDGDDELFLFIPFISDVKIKSISVVGGSGGTSPSKMKVLINRDGINFQMVKVYRPFR</sequence>
<dbReference type="OrthoDB" id="2635at2759"/>
<dbReference type="InterPro" id="IPR045099">
    <property type="entry name" value="PITH1-like"/>
</dbReference>
<dbReference type="PROSITE" id="PS51532">
    <property type="entry name" value="PITH"/>
    <property type="match status" value="1"/>
</dbReference>